<dbReference type="InterPro" id="IPR027443">
    <property type="entry name" value="IPNS-like_sf"/>
</dbReference>
<dbReference type="Pfam" id="PF03171">
    <property type="entry name" value="2OG-FeII_Oxy"/>
    <property type="match status" value="1"/>
</dbReference>
<dbReference type="GO" id="GO:0046872">
    <property type="term" value="F:metal ion binding"/>
    <property type="evidence" value="ECO:0007669"/>
    <property type="project" value="UniProtKB-KW"/>
</dbReference>
<accession>A0A9W9RMF2</accession>
<comment type="similarity">
    <text evidence="1 2">Belongs to the iron/ascorbate-dependent oxidoreductase family.</text>
</comment>
<dbReference type="Gene3D" id="2.60.120.330">
    <property type="entry name" value="B-lactam Antibiotic, Isopenicillin N Synthase, Chain"/>
    <property type="match status" value="1"/>
</dbReference>
<evidence type="ECO:0000259" key="3">
    <source>
        <dbReference type="PROSITE" id="PS51471"/>
    </source>
</evidence>
<feature type="domain" description="Fe2OG dioxygenase" evidence="3">
    <location>
        <begin position="186"/>
        <end position="303"/>
    </location>
</feature>
<dbReference type="GO" id="GO:0044283">
    <property type="term" value="P:small molecule biosynthetic process"/>
    <property type="evidence" value="ECO:0007669"/>
    <property type="project" value="UniProtKB-ARBA"/>
</dbReference>
<reference evidence="4" key="1">
    <citation type="submission" date="2022-12" db="EMBL/GenBank/DDBJ databases">
        <authorList>
            <person name="Petersen C."/>
        </authorList>
    </citation>
    <scope>NUCLEOTIDE SEQUENCE</scope>
    <source>
        <strain evidence="4">IBT 35675</strain>
    </source>
</reference>
<sequence length="341" mass="38824">MSTMSTLPTATAKSHIPVVDFAYNSEAGRQRVAQELITACKEVGFVYIVNHSLPESMLDEAFHWSRLFFDLPQELKLKAPHPDGWAVHRGYSWPGLEKVSQAMSGDGLDREQLREIPDFKESYDIGSDENVDQPNQWLPEEDLPGFRDFMHRFYWQCFRVGGEILRTLAVGLDLDENHLLTRHSGHNNQLRLLHYPPIPAVAIETDRAARCPAHTDWSSITMLFQDDCGGLEVEDVTQPGTFVPAPPLRNAIVMNVGDLLQRWSNDILMSTSHRVTLPPLPDRFEGSERMTRRRFSIPYFMSPDPDMLIQCIPSCVAEGEMAKYEPITQGNYNKMRASTNY</sequence>
<evidence type="ECO:0000256" key="2">
    <source>
        <dbReference type="RuleBase" id="RU003682"/>
    </source>
</evidence>
<dbReference type="EMBL" id="JAPZBR010000002">
    <property type="protein sequence ID" value="KAJ5362205.1"/>
    <property type="molecule type" value="Genomic_DNA"/>
</dbReference>
<keyword evidence="2" id="KW-0560">Oxidoreductase</keyword>
<dbReference type="InterPro" id="IPR005123">
    <property type="entry name" value="Oxoglu/Fe-dep_dioxygenase_dom"/>
</dbReference>
<name>A0A9W9RMF2_PENBR</name>
<dbReference type="Proteomes" id="UP001148299">
    <property type="component" value="Unassembled WGS sequence"/>
</dbReference>
<dbReference type="Pfam" id="PF14226">
    <property type="entry name" value="DIOX_N"/>
    <property type="match status" value="1"/>
</dbReference>
<keyword evidence="2" id="KW-0408">Iron</keyword>
<comment type="caution">
    <text evidence="4">The sequence shown here is derived from an EMBL/GenBank/DDBJ whole genome shotgun (WGS) entry which is preliminary data.</text>
</comment>
<dbReference type="GO" id="GO:0051213">
    <property type="term" value="F:dioxygenase activity"/>
    <property type="evidence" value="ECO:0007669"/>
    <property type="project" value="UniProtKB-KW"/>
</dbReference>
<protein>
    <submittedName>
        <fullName evidence="4">Oxoglutarate/iron-dependent dioxygenase</fullName>
    </submittedName>
</protein>
<dbReference type="InterPro" id="IPR026992">
    <property type="entry name" value="DIOX_N"/>
</dbReference>
<dbReference type="PROSITE" id="PS51471">
    <property type="entry name" value="FE2OG_OXY"/>
    <property type="match status" value="1"/>
</dbReference>
<dbReference type="InterPro" id="IPR044861">
    <property type="entry name" value="IPNS-like_FE2OG_OXY"/>
</dbReference>
<proteinExistence type="inferred from homology"/>
<keyword evidence="2" id="KW-0479">Metal-binding</keyword>
<dbReference type="InterPro" id="IPR050231">
    <property type="entry name" value="Iron_ascorbate_oxido_reductase"/>
</dbReference>
<evidence type="ECO:0000313" key="4">
    <source>
        <dbReference type="EMBL" id="KAJ5362205.1"/>
    </source>
</evidence>
<evidence type="ECO:0000313" key="5">
    <source>
        <dbReference type="Proteomes" id="UP001148299"/>
    </source>
</evidence>
<dbReference type="SUPFAM" id="SSF51197">
    <property type="entry name" value="Clavaminate synthase-like"/>
    <property type="match status" value="1"/>
</dbReference>
<dbReference type="AlphaFoldDB" id="A0A9W9RMF2"/>
<organism evidence="4 5">
    <name type="scientific">Penicillium brevicompactum</name>
    <dbReference type="NCBI Taxonomy" id="5074"/>
    <lineage>
        <taxon>Eukaryota</taxon>
        <taxon>Fungi</taxon>
        <taxon>Dikarya</taxon>
        <taxon>Ascomycota</taxon>
        <taxon>Pezizomycotina</taxon>
        <taxon>Eurotiomycetes</taxon>
        <taxon>Eurotiomycetidae</taxon>
        <taxon>Eurotiales</taxon>
        <taxon>Aspergillaceae</taxon>
        <taxon>Penicillium</taxon>
    </lineage>
</organism>
<gene>
    <name evidence="4" type="ORF">N7541_003049</name>
</gene>
<keyword evidence="4" id="KW-0223">Dioxygenase</keyword>
<dbReference type="PRINTS" id="PR00682">
    <property type="entry name" value="IPNSYNTHASE"/>
</dbReference>
<dbReference type="PANTHER" id="PTHR47990">
    <property type="entry name" value="2-OXOGLUTARATE (2OG) AND FE(II)-DEPENDENT OXYGENASE SUPERFAMILY PROTEIN-RELATED"/>
    <property type="match status" value="1"/>
</dbReference>
<keyword evidence="5" id="KW-1185">Reference proteome</keyword>
<evidence type="ECO:0000256" key="1">
    <source>
        <dbReference type="ARBA" id="ARBA00008056"/>
    </source>
</evidence>
<reference evidence="4" key="2">
    <citation type="journal article" date="2023" name="IMA Fungus">
        <title>Comparative genomic study of the Penicillium genus elucidates a diverse pangenome and 15 lateral gene transfer events.</title>
        <authorList>
            <person name="Petersen C."/>
            <person name="Sorensen T."/>
            <person name="Nielsen M.R."/>
            <person name="Sondergaard T.E."/>
            <person name="Sorensen J.L."/>
            <person name="Fitzpatrick D.A."/>
            <person name="Frisvad J.C."/>
            <person name="Nielsen K.L."/>
        </authorList>
    </citation>
    <scope>NUCLEOTIDE SEQUENCE</scope>
    <source>
        <strain evidence="4">IBT 35675</strain>
    </source>
</reference>